<dbReference type="RefSeq" id="WP_380695417.1">
    <property type="nucleotide sequence ID" value="NZ_JBHRYR010000003.1"/>
</dbReference>
<evidence type="ECO:0000313" key="1">
    <source>
        <dbReference type="EMBL" id="MFC3852835.1"/>
    </source>
</evidence>
<protein>
    <submittedName>
        <fullName evidence="1">Uncharacterized protein</fullName>
    </submittedName>
</protein>
<proteinExistence type="predicted"/>
<dbReference type="Proteomes" id="UP001595617">
    <property type="component" value="Unassembled WGS sequence"/>
</dbReference>
<keyword evidence="2" id="KW-1185">Reference proteome</keyword>
<organism evidence="1 2">
    <name type="scientific">Saccharospirillum mangrovi</name>
    <dbReference type="NCBI Taxonomy" id="2161747"/>
    <lineage>
        <taxon>Bacteria</taxon>
        <taxon>Pseudomonadati</taxon>
        <taxon>Pseudomonadota</taxon>
        <taxon>Gammaproteobacteria</taxon>
        <taxon>Oceanospirillales</taxon>
        <taxon>Saccharospirillaceae</taxon>
        <taxon>Saccharospirillum</taxon>
    </lineage>
</organism>
<dbReference type="EMBL" id="JBHRYR010000003">
    <property type="protein sequence ID" value="MFC3852835.1"/>
    <property type="molecule type" value="Genomic_DNA"/>
</dbReference>
<sequence length="156" mass="17657">MNERGVMPYPLAVVPELHPLMLALKRHRVRVYLYGYLDECRLPFIDLARTASAALSEHLPENFTFIYAYPLSGQAFVNGDPDPLQENIEGLAARLKSMQPKGLSQEMYQQNFDALLRQAEYLLQFPPTRLVYVGPGRVQEADINAWFTSAGPMLEG</sequence>
<comment type="caution">
    <text evidence="1">The sequence shown here is derived from an EMBL/GenBank/DDBJ whole genome shotgun (WGS) entry which is preliminary data.</text>
</comment>
<reference evidence="2" key="1">
    <citation type="journal article" date="2019" name="Int. J. Syst. Evol. Microbiol.">
        <title>The Global Catalogue of Microorganisms (GCM) 10K type strain sequencing project: providing services to taxonomists for standard genome sequencing and annotation.</title>
        <authorList>
            <consortium name="The Broad Institute Genomics Platform"/>
            <consortium name="The Broad Institute Genome Sequencing Center for Infectious Disease"/>
            <person name="Wu L."/>
            <person name="Ma J."/>
        </authorList>
    </citation>
    <scope>NUCLEOTIDE SEQUENCE [LARGE SCALE GENOMIC DNA]</scope>
    <source>
        <strain evidence="2">IBRC 10765</strain>
    </source>
</reference>
<accession>A0ABV7ZXF1</accession>
<evidence type="ECO:0000313" key="2">
    <source>
        <dbReference type="Proteomes" id="UP001595617"/>
    </source>
</evidence>
<name>A0ABV7ZXF1_9GAMM</name>
<gene>
    <name evidence="1" type="ORF">ACFOOG_08320</name>
</gene>